<protein>
    <submittedName>
        <fullName evidence="3">CheW-like domain-containing protein</fullName>
    </submittedName>
</protein>
<name>A0A0R3W327_TAEAS</name>
<accession>A0A0R3W327</accession>
<gene>
    <name evidence="1" type="ORF">TASK_LOCUS4285</name>
</gene>
<reference evidence="1 2" key="2">
    <citation type="submission" date="2018-11" db="EMBL/GenBank/DDBJ databases">
        <authorList>
            <consortium name="Pathogen Informatics"/>
        </authorList>
    </citation>
    <scope>NUCLEOTIDE SEQUENCE [LARGE SCALE GENOMIC DNA]</scope>
</reference>
<dbReference type="AlphaFoldDB" id="A0A0R3W327"/>
<evidence type="ECO:0000313" key="1">
    <source>
        <dbReference type="EMBL" id="VDK33185.1"/>
    </source>
</evidence>
<sequence>MEFKGLEAPLIYILLIKSSPTLDGEFILIIVPLYEERSSKGSISWLITEMGKKLIFMNANGSNFPLGLLNVSRASELQGSGVVNMLIRARLLYFIIDAEMLIPEIRRLSGWSTDTGGQAVSEASNPDFIHFRGLEDSPVLFQYLRSA</sequence>
<evidence type="ECO:0000313" key="2">
    <source>
        <dbReference type="Proteomes" id="UP000282613"/>
    </source>
</evidence>
<dbReference type="WBParaSite" id="TASK_0000428401-mRNA-1">
    <property type="protein sequence ID" value="TASK_0000428401-mRNA-1"/>
    <property type="gene ID" value="TASK_0000428401"/>
</dbReference>
<keyword evidence="2" id="KW-1185">Reference proteome</keyword>
<dbReference type="Proteomes" id="UP000282613">
    <property type="component" value="Unassembled WGS sequence"/>
</dbReference>
<reference evidence="3" key="1">
    <citation type="submission" date="2017-02" db="UniProtKB">
        <authorList>
            <consortium name="WormBaseParasite"/>
        </authorList>
    </citation>
    <scope>IDENTIFICATION</scope>
</reference>
<proteinExistence type="predicted"/>
<evidence type="ECO:0000313" key="3">
    <source>
        <dbReference type="WBParaSite" id="TASK_0000428401-mRNA-1"/>
    </source>
</evidence>
<dbReference type="EMBL" id="UYRS01018339">
    <property type="protein sequence ID" value="VDK33185.1"/>
    <property type="molecule type" value="Genomic_DNA"/>
</dbReference>
<organism evidence="3">
    <name type="scientific">Taenia asiatica</name>
    <name type="common">Asian tapeworm</name>
    <dbReference type="NCBI Taxonomy" id="60517"/>
    <lineage>
        <taxon>Eukaryota</taxon>
        <taxon>Metazoa</taxon>
        <taxon>Spiralia</taxon>
        <taxon>Lophotrochozoa</taxon>
        <taxon>Platyhelminthes</taxon>
        <taxon>Cestoda</taxon>
        <taxon>Eucestoda</taxon>
        <taxon>Cyclophyllidea</taxon>
        <taxon>Taeniidae</taxon>
        <taxon>Taenia</taxon>
    </lineage>
</organism>